<dbReference type="InterPro" id="IPR033463">
    <property type="entry name" value="sCache_3"/>
</dbReference>
<dbReference type="EMBL" id="WBJZ01000021">
    <property type="protein sequence ID" value="KAB1653837.1"/>
    <property type="molecule type" value="Genomic_DNA"/>
</dbReference>
<dbReference type="InterPro" id="IPR029151">
    <property type="entry name" value="Sensor-like_sf"/>
</dbReference>
<name>A0A7J5BP90_9MICO</name>
<evidence type="ECO:0000256" key="1">
    <source>
        <dbReference type="ARBA" id="ARBA00000085"/>
    </source>
</evidence>
<comment type="subcellular location">
    <subcellularLocation>
        <location evidence="2">Cell membrane</location>
        <topology evidence="2">Multi-pass membrane protein</topology>
    </subcellularLocation>
</comment>
<dbReference type="GO" id="GO:0005524">
    <property type="term" value="F:ATP binding"/>
    <property type="evidence" value="ECO:0007669"/>
    <property type="project" value="UniProtKB-KW"/>
</dbReference>
<dbReference type="Gene3D" id="3.30.565.10">
    <property type="entry name" value="Histidine kinase-like ATPase, C-terminal domain"/>
    <property type="match status" value="1"/>
</dbReference>
<evidence type="ECO:0000313" key="20">
    <source>
        <dbReference type="Proteomes" id="UP000467240"/>
    </source>
</evidence>
<evidence type="ECO:0000259" key="18">
    <source>
        <dbReference type="PROSITE" id="PS50112"/>
    </source>
</evidence>
<feature type="transmembrane region" description="Helical" evidence="16">
    <location>
        <begin position="78"/>
        <end position="102"/>
    </location>
</feature>
<dbReference type="SMART" id="SM00387">
    <property type="entry name" value="HATPase_c"/>
    <property type="match status" value="1"/>
</dbReference>
<evidence type="ECO:0000256" key="13">
    <source>
        <dbReference type="ARBA" id="ARBA00023136"/>
    </source>
</evidence>
<evidence type="ECO:0000256" key="16">
    <source>
        <dbReference type="SAM" id="Phobius"/>
    </source>
</evidence>
<dbReference type="SUPFAM" id="SSF55874">
    <property type="entry name" value="ATPase domain of HSP90 chaperone/DNA topoisomerase II/histidine kinase"/>
    <property type="match status" value="1"/>
</dbReference>
<evidence type="ECO:0000256" key="2">
    <source>
        <dbReference type="ARBA" id="ARBA00004651"/>
    </source>
</evidence>
<comment type="caution">
    <text evidence="19">The sequence shown here is derived from an EMBL/GenBank/DDBJ whole genome shotgun (WGS) entry which is preliminary data.</text>
</comment>
<dbReference type="SUPFAM" id="SSF103190">
    <property type="entry name" value="Sensory domain-like"/>
    <property type="match status" value="1"/>
</dbReference>
<dbReference type="PROSITE" id="PS50112">
    <property type="entry name" value="PAS"/>
    <property type="match status" value="1"/>
</dbReference>
<feature type="compositionally biased region" description="Basic and acidic residues" evidence="15">
    <location>
        <begin position="42"/>
        <end position="52"/>
    </location>
</feature>
<dbReference type="Pfam" id="PF17203">
    <property type="entry name" value="sCache_3_2"/>
    <property type="match status" value="1"/>
</dbReference>
<gene>
    <name evidence="19" type="ORF">F8O01_14530</name>
</gene>
<keyword evidence="12" id="KW-0902">Two-component regulatory system</keyword>
<dbReference type="EC" id="2.7.13.3" evidence="3"/>
<dbReference type="InterPro" id="IPR003594">
    <property type="entry name" value="HATPase_dom"/>
</dbReference>
<feature type="domain" description="Histidine kinase" evidence="17">
    <location>
        <begin position="489"/>
        <end position="588"/>
    </location>
</feature>
<dbReference type="AlphaFoldDB" id="A0A7J5BP90"/>
<evidence type="ECO:0000256" key="11">
    <source>
        <dbReference type="ARBA" id="ARBA00022989"/>
    </source>
</evidence>
<keyword evidence="14" id="KW-0175">Coiled coil</keyword>
<feature type="region of interest" description="Disordered" evidence="15">
    <location>
        <begin position="1"/>
        <end position="58"/>
    </location>
</feature>
<dbReference type="InterPro" id="IPR005467">
    <property type="entry name" value="His_kinase_dom"/>
</dbReference>
<dbReference type="GO" id="GO:0000155">
    <property type="term" value="F:phosphorelay sensor kinase activity"/>
    <property type="evidence" value="ECO:0007669"/>
    <property type="project" value="InterPro"/>
</dbReference>
<dbReference type="OrthoDB" id="9792686at2"/>
<dbReference type="InterPro" id="IPR035965">
    <property type="entry name" value="PAS-like_dom_sf"/>
</dbReference>
<dbReference type="PRINTS" id="PR00344">
    <property type="entry name" value="BCTRLSENSOR"/>
</dbReference>
<keyword evidence="5" id="KW-0597">Phosphoprotein</keyword>
<dbReference type="CDD" id="cd00130">
    <property type="entry name" value="PAS"/>
    <property type="match status" value="1"/>
</dbReference>
<evidence type="ECO:0000256" key="7">
    <source>
        <dbReference type="ARBA" id="ARBA00022692"/>
    </source>
</evidence>
<dbReference type="InterPro" id="IPR016120">
    <property type="entry name" value="Sig_transdc_His_kin_SpoOB"/>
</dbReference>
<keyword evidence="6" id="KW-0808">Transferase</keyword>
<keyword evidence="8" id="KW-0547">Nucleotide-binding</keyword>
<keyword evidence="11 16" id="KW-1133">Transmembrane helix</keyword>
<dbReference type="PANTHER" id="PTHR43547">
    <property type="entry name" value="TWO-COMPONENT HISTIDINE KINASE"/>
    <property type="match status" value="1"/>
</dbReference>
<dbReference type="SUPFAM" id="SSF55785">
    <property type="entry name" value="PYP-like sensor domain (PAS domain)"/>
    <property type="match status" value="1"/>
</dbReference>
<evidence type="ECO:0000256" key="5">
    <source>
        <dbReference type="ARBA" id="ARBA00022553"/>
    </source>
</evidence>
<dbReference type="InterPro" id="IPR004358">
    <property type="entry name" value="Sig_transdc_His_kin-like_C"/>
</dbReference>
<comment type="catalytic activity">
    <reaction evidence="1">
        <text>ATP + protein L-histidine = ADP + protein N-phospho-L-histidine.</text>
        <dbReference type="EC" id="2.7.13.3"/>
    </reaction>
</comment>
<evidence type="ECO:0000259" key="17">
    <source>
        <dbReference type="PROSITE" id="PS50109"/>
    </source>
</evidence>
<dbReference type="CDD" id="cd18773">
    <property type="entry name" value="PDC1_HK_sensor"/>
    <property type="match status" value="1"/>
</dbReference>
<proteinExistence type="predicted"/>
<protein>
    <recommendedName>
        <fullName evidence="3">histidine kinase</fullName>
        <ecNumber evidence="3">2.7.13.3</ecNumber>
    </recommendedName>
</protein>
<dbReference type="Pfam" id="PF02518">
    <property type="entry name" value="HATPase_c"/>
    <property type="match status" value="1"/>
</dbReference>
<dbReference type="Proteomes" id="UP000467240">
    <property type="component" value="Unassembled WGS sequence"/>
</dbReference>
<keyword evidence="20" id="KW-1185">Reference proteome</keyword>
<keyword evidence="4" id="KW-1003">Cell membrane</keyword>
<dbReference type="Gene3D" id="3.30.450.20">
    <property type="entry name" value="PAS domain"/>
    <property type="match status" value="2"/>
</dbReference>
<organism evidence="19 20">
    <name type="scientific">Pseudoclavibacter chungangensis</name>
    <dbReference type="NCBI Taxonomy" id="587635"/>
    <lineage>
        <taxon>Bacteria</taxon>
        <taxon>Bacillati</taxon>
        <taxon>Actinomycetota</taxon>
        <taxon>Actinomycetes</taxon>
        <taxon>Micrococcales</taxon>
        <taxon>Microbacteriaceae</taxon>
        <taxon>Pseudoclavibacter</taxon>
    </lineage>
</organism>
<evidence type="ECO:0000256" key="15">
    <source>
        <dbReference type="SAM" id="MobiDB-lite"/>
    </source>
</evidence>
<keyword evidence="10" id="KW-0067">ATP-binding</keyword>
<dbReference type="PROSITE" id="PS50109">
    <property type="entry name" value="HIS_KIN"/>
    <property type="match status" value="1"/>
</dbReference>
<dbReference type="PANTHER" id="PTHR43547:SF10">
    <property type="entry name" value="SENSOR HISTIDINE KINASE DCUS"/>
    <property type="match status" value="1"/>
</dbReference>
<evidence type="ECO:0000256" key="3">
    <source>
        <dbReference type="ARBA" id="ARBA00012438"/>
    </source>
</evidence>
<reference evidence="19 20" key="1">
    <citation type="submission" date="2019-09" db="EMBL/GenBank/DDBJ databases">
        <title>Phylogeny of genus Pseudoclavibacter and closely related genus.</title>
        <authorList>
            <person name="Li Y."/>
        </authorList>
    </citation>
    <scope>NUCLEOTIDE SEQUENCE [LARGE SCALE GENOMIC DNA]</scope>
    <source>
        <strain evidence="19 20">DSM 23821</strain>
    </source>
</reference>
<feature type="domain" description="PAS" evidence="18">
    <location>
        <begin position="287"/>
        <end position="316"/>
    </location>
</feature>
<evidence type="ECO:0000256" key="10">
    <source>
        <dbReference type="ARBA" id="ARBA00022840"/>
    </source>
</evidence>
<evidence type="ECO:0000256" key="12">
    <source>
        <dbReference type="ARBA" id="ARBA00023012"/>
    </source>
</evidence>
<dbReference type="RefSeq" id="WP_158041674.1">
    <property type="nucleotide sequence ID" value="NZ_JACCFV010000001.1"/>
</dbReference>
<dbReference type="InterPro" id="IPR000014">
    <property type="entry name" value="PAS"/>
</dbReference>
<dbReference type="InterPro" id="IPR036890">
    <property type="entry name" value="HATPase_C_sf"/>
</dbReference>
<keyword evidence="13 16" id="KW-0472">Membrane</keyword>
<dbReference type="GO" id="GO:0005886">
    <property type="term" value="C:plasma membrane"/>
    <property type="evidence" value="ECO:0007669"/>
    <property type="project" value="UniProtKB-SubCell"/>
</dbReference>
<dbReference type="SUPFAM" id="SSF55890">
    <property type="entry name" value="Sporulation response regulatory protein Spo0B"/>
    <property type="match status" value="1"/>
</dbReference>
<evidence type="ECO:0000256" key="9">
    <source>
        <dbReference type="ARBA" id="ARBA00022777"/>
    </source>
</evidence>
<sequence>MTAPIGADPDPARASAGSVARARRAGPGADRVGGSAAGSSRVEPRGRRDVPDGARAPGRRVPHVVRNAYRRWARRRGFGLFAVQVGVITLVALVAAGIAVAVQAAQVREAAEERVVVLARTVASLPVVAEALRSDDPSAVIQPVTSAMEQASGAEYIAVVDMDGIRVAHPQPELVGQPVSSDHSAIRAGEEFSGAEQGPMGVTLRAKVPVRAVDGEIVGTVSVGILLSAVQREVAVSAAQIAVPALAAVLLGTFVAWRVTAGLRRRLFGVEPDEMLALVQSRQAMTDGVQDGFVGVDANGRIAFVNPGAQRLLGVTGSLTGDEAASVLPAEIAAFLADGSGRATRQLRSRGRTLVATRSTAVADGREVGAMLVLQDRSELESMLRTLEDERRRSRSLRAEAHDFDNRMHVVAGLLGLGELDDARAYLAGLPRAERPGAAAEWSRIGSPLVAALLASRRAQAEAAGVVLALAEDSVVDGAFVCDAAAVTVLGNLVSNAIEAASARVEVYVSGDAHGLELVVDDDGDGVPAADAQRIFERGTTSKRADPWRHGIGLDVVRGFVLERGGELSVTTAELGGARFSVVLPSAPTSAVSS</sequence>
<accession>A0A7J5BP90</accession>
<feature type="compositionally biased region" description="Low complexity" evidence="15">
    <location>
        <begin position="12"/>
        <end position="34"/>
    </location>
</feature>
<keyword evidence="7 16" id="KW-0812">Transmembrane</keyword>
<keyword evidence="9 19" id="KW-0418">Kinase</keyword>
<evidence type="ECO:0000313" key="19">
    <source>
        <dbReference type="EMBL" id="KAB1653837.1"/>
    </source>
</evidence>
<evidence type="ECO:0000256" key="4">
    <source>
        <dbReference type="ARBA" id="ARBA00022475"/>
    </source>
</evidence>
<evidence type="ECO:0000256" key="14">
    <source>
        <dbReference type="SAM" id="Coils"/>
    </source>
</evidence>
<evidence type="ECO:0000256" key="6">
    <source>
        <dbReference type="ARBA" id="ARBA00022679"/>
    </source>
</evidence>
<feature type="coiled-coil region" evidence="14">
    <location>
        <begin position="377"/>
        <end position="407"/>
    </location>
</feature>
<evidence type="ECO:0000256" key="8">
    <source>
        <dbReference type="ARBA" id="ARBA00022741"/>
    </source>
</evidence>